<accession>A0A4Q9N220</accession>
<feature type="compositionally biased region" description="Polar residues" evidence="1">
    <location>
        <begin position="35"/>
        <end position="47"/>
    </location>
</feature>
<dbReference type="Proteomes" id="UP000292957">
    <property type="component" value="Unassembled WGS sequence"/>
</dbReference>
<proteinExistence type="predicted"/>
<reference evidence="2 4" key="1">
    <citation type="submission" date="2019-01" db="EMBL/GenBank/DDBJ databases">
        <title>Draft genome sequences of three monokaryotic isolates of the white-rot basidiomycete fungus Dichomitus squalens.</title>
        <authorList>
            <consortium name="DOE Joint Genome Institute"/>
            <person name="Lopez S.C."/>
            <person name="Andreopoulos B."/>
            <person name="Pangilinan J."/>
            <person name="Lipzen A."/>
            <person name="Riley R."/>
            <person name="Ahrendt S."/>
            <person name="Ng V."/>
            <person name="Barry K."/>
            <person name="Daum C."/>
            <person name="Grigoriev I.V."/>
            <person name="Hilden K.S."/>
            <person name="Makela M.R."/>
            <person name="de Vries R.P."/>
        </authorList>
    </citation>
    <scope>NUCLEOTIDE SEQUENCE [LARGE SCALE GENOMIC DNA]</scope>
    <source>
        <strain evidence="3 4">CBS 464.89</strain>
        <strain evidence="2">OM18370.1</strain>
    </source>
</reference>
<dbReference type="EMBL" id="ML145145">
    <property type="protein sequence ID" value="TBU56862.1"/>
    <property type="molecule type" value="Genomic_DNA"/>
</dbReference>
<evidence type="ECO:0000313" key="4">
    <source>
        <dbReference type="Proteomes" id="UP000292082"/>
    </source>
</evidence>
<name>A0A4Q9N220_9APHY</name>
<evidence type="ECO:0000256" key="1">
    <source>
        <dbReference type="SAM" id="MobiDB-lite"/>
    </source>
</evidence>
<dbReference type="EMBL" id="ML143390">
    <property type="protein sequence ID" value="TBU33878.1"/>
    <property type="molecule type" value="Genomic_DNA"/>
</dbReference>
<dbReference type="Proteomes" id="UP000292082">
    <property type="component" value="Unassembled WGS sequence"/>
</dbReference>
<sequence length="72" mass="8219">MIRRPPTMIPMTEMDVQQVSDAITRQRAAKLAKKQGTTQAKTSSTPIQPYHHAEEAKKKREAMTKDERLGLR</sequence>
<gene>
    <name evidence="3" type="ORF">BD310DRAFT_930669</name>
    <name evidence="2" type="ORF">BD311DRAFT_684357</name>
</gene>
<dbReference type="OrthoDB" id="3182478at2759"/>
<organism evidence="2">
    <name type="scientific">Dichomitus squalens</name>
    <dbReference type="NCBI Taxonomy" id="114155"/>
    <lineage>
        <taxon>Eukaryota</taxon>
        <taxon>Fungi</taxon>
        <taxon>Dikarya</taxon>
        <taxon>Basidiomycota</taxon>
        <taxon>Agaricomycotina</taxon>
        <taxon>Agaricomycetes</taxon>
        <taxon>Polyporales</taxon>
        <taxon>Polyporaceae</taxon>
        <taxon>Dichomitus</taxon>
    </lineage>
</organism>
<dbReference type="AlphaFoldDB" id="A0A4Q9N220"/>
<feature type="compositionally biased region" description="Basic and acidic residues" evidence="1">
    <location>
        <begin position="51"/>
        <end position="72"/>
    </location>
</feature>
<dbReference type="OMA" id="MIPMTEM"/>
<evidence type="ECO:0000313" key="2">
    <source>
        <dbReference type="EMBL" id="TBU33878.1"/>
    </source>
</evidence>
<keyword evidence="4" id="KW-1185">Reference proteome</keyword>
<protein>
    <submittedName>
        <fullName evidence="2">Uncharacterized protein</fullName>
    </submittedName>
</protein>
<feature type="region of interest" description="Disordered" evidence="1">
    <location>
        <begin position="27"/>
        <end position="72"/>
    </location>
</feature>
<evidence type="ECO:0000313" key="3">
    <source>
        <dbReference type="EMBL" id="TBU56862.1"/>
    </source>
</evidence>